<keyword evidence="7" id="KW-0999">Mitochondrion inner membrane</keyword>
<dbReference type="PANTHER" id="PTHR13462">
    <property type="entry name" value="CALCIUM UNIPORTER PROTEIN, MITOCHONDRIAL"/>
    <property type="match status" value="1"/>
</dbReference>
<evidence type="ECO:0000313" key="18">
    <source>
        <dbReference type="Proteomes" id="UP000015354"/>
    </source>
</evidence>
<evidence type="ECO:0000256" key="3">
    <source>
        <dbReference type="ARBA" id="ARBA00022448"/>
    </source>
</evidence>
<dbReference type="GO" id="GO:1990246">
    <property type="term" value="C:uniplex complex"/>
    <property type="evidence" value="ECO:0007669"/>
    <property type="project" value="TreeGrafter"/>
</dbReference>
<proteinExistence type="inferred from homology"/>
<name>S9UZU4_9TRYP</name>
<gene>
    <name evidence="17" type="ORF">STCU_00611</name>
</gene>
<keyword evidence="5" id="KW-0107">Calcium channel</keyword>
<evidence type="ECO:0000256" key="12">
    <source>
        <dbReference type="ARBA" id="ARBA00023136"/>
    </source>
</evidence>
<dbReference type="Proteomes" id="UP000015354">
    <property type="component" value="Unassembled WGS sequence"/>
</dbReference>
<sequence length="192" mass="22232">MLRLFLTAARRAPALPGGAPLQCHRRHASAAVDVAALTAYRAHTLEPLLAAKLQQLGQMEALKRQCDAEAATYPRLWKLAVLGFLSLQVVVLFDWTYIHFDWNLTEPITYLLGYSFTWLSLLWYGNLQQEFGYGRVHELLQQRQCARLYRRRGVDLVLYEQLRAETDVLQRRLRSLEYLPGSREGEQLRESE</sequence>
<dbReference type="GO" id="GO:0005262">
    <property type="term" value="F:calcium channel activity"/>
    <property type="evidence" value="ECO:0007669"/>
    <property type="project" value="UniProtKB-KW"/>
</dbReference>
<evidence type="ECO:0000256" key="2">
    <source>
        <dbReference type="ARBA" id="ARBA00005653"/>
    </source>
</evidence>
<evidence type="ECO:0000313" key="17">
    <source>
        <dbReference type="EMBL" id="EPY36387.1"/>
    </source>
</evidence>
<dbReference type="InterPro" id="IPR039055">
    <property type="entry name" value="MCU_fam"/>
</dbReference>
<dbReference type="InterPro" id="IPR006769">
    <property type="entry name" value="MCU_C"/>
</dbReference>
<keyword evidence="10" id="KW-0406">Ion transport</keyword>
<evidence type="ECO:0000256" key="13">
    <source>
        <dbReference type="ARBA" id="ARBA00023303"/>
    </source>
</evidence>
<evidence type="ECO:0000256" key="10">
    <source>
        <dbReference type="ARBA" id="ARBA00023065"/>
    </source>
</evidence>
<keyword evidence="6 15" id="KW-0812">Transmembrane</keyword>
<comment type="catalytic activity">
    <reaction evidence="14">
        <text>Ca(2+)(in) = Ca(2+)(out)</text>
        <dbReference type="Rhea" id="RHEA:29671"/>
        <dbReference type="ChEBI" id="CHEBI:29108"/>
    </reaction>
</comment>
<evidence type="ECO:0000256" key="8">
    <source>
        <dbReference type="ARBA" id="ARBA00022837"/>
    </source>
</evidence>
<dbReference type="GO" id="GO:0051560">
    <property type="term" value="P:mitochondrial calcium ion homeostasis"/>
    <property type="evidence" value="ECO:0007669"/>
    <property type="project" value="InterPro"/>
</dbReference>
<evidence type="ECO:0000256" key="1">
    <source>
        <dbReference type="ARBA" id="ARBA00004448"/>
    </source>
</evidence>
<feature type="domain" description="Calcium uniporter protein C-terminal" evidence="16">
    <location>
        <begin position="32"/>
        <end position="162"/>
    </location>
</feature>
<keyword evidence="12 15" id="KW-0472">Membrane</keyword>
<keyword evidence="18" id="KW-1185">Reference proteome</keyword>
<organism evidence="17 18">
    <name type="scientific">Strigomonas culicis</name>
    <dbReference type="NCBI Taxonomy" id="28005"/>
    <lineage>
        <taxon>Eukaryota</taxon>
        <taxon>Discoba</taxon>
        <taxon>Euglenozoa</taxon>
        <taxon>Kinetoplastea</taxon>
        <taxon>Metakinetoplastina</taxon>
        <taxon>Trypanosomatida</taxon>
        <taxon>Trypanosomatidae</taxon>
        <taxon>Strigomonadinae</taxon>
        <taxon>Strigomonas</taxon>
    </lineage>
</organism>
<feature type="transmembrane region" description="Helical" evidence="15">
    <location>
        <begin position="110"/>
        <end position="127"/>
    </location>
</feature>
<keyword evidence="4" id="KW-0109">Calcium transport</keyword>
<comment type="similarity">
    <text evidence="2">Belongs to the MCU (TC 1.A.77) family.</text>
</comment>
<evidence type="ECO:0000256" key="6">
    <source>
        <dbReference type="ARBA" id="ARBA00022692"/>
    </source>
</evidence>
<evidence type="ECO:0000256" key="5">
    <source>
        <dbReference type="ARBA" id="ARBA00022673"/>
    </source>
</evidence>
<dbReference type="Pfam" id="PF04678">
    <property type="entry name" value="MCU"/>
    <property type="match status" value="1"/>
</dbReference>
<accession>S9UZU4</accession>
<dbReference type="EMBL" id="ATMH01000611">
    <property type="protein sequence ID" value="EPY36387.1"/>
    <property type="molecule type" value="Genomic_DNA"/>
</dbReference>
<comment type="subcellular location">
    <subcellularLocation>
        <location evidence="1">Mitochondrion inner membrane</location>
        <topology evidence="1">Multi-pass membrane protein</topology>
    </subcellularLocation>
</comment>
<dbReference type="AlphaFoldDB" id="S9UZU4"/>
<keyword evidence="11" id="KW-0496">Mitochondrion</keyword>
<dbReference type="OrthoDB" id="278338at2759"/>
<reference evidence="17 18" key="1">
    <citation type="journal article" date="2013" name="PLoS ONE">
        <title>Predicting the Proteins of Angomonas deanei, Strigomonas culicis and Their Respective Endosymbionts Reveals New Aspects of the Trypanosomatidae Family.</title>
        <authorList>
            <person name="Motta M.C."/>
            <person name="Martins A.C."/>
            <person name="de Souza S.S."/>
            <person name="Catta-Preta C.M."/>
            <person name="Silva R."/>
            <person name="Klein C.C."/>
            <person name="de Almeida L.G."/>
            <person name="de Lima Cunha O."/>
            <person name="Ciapina L.P."/>
            <person name="Brocchi M."/>
            <person name="Colabardini A.C."/>
            <person name="de Araujo Lima B."/>
            <person name="Machado C.R."/>
            <person name="de Almeida Soares C.M."/>
            <person name="Probst C.M."/>
            <person name="de Menezes C.B."/>
            <person name="Thompson C.E."/>
            <person name="Bartholomeu D.C."/>
            <person name="Gradia D.F."/>
            <person name="Pavoni D.P."/>
            <person name="Grisard E.C."/>
            <person name="Fantinatti-Garboggini F."/>
            <person name="Marchini F.K."/>
            <person name="Rodrigues-Luiz G.F."/>
            <person name="Wagner G."/>
            <person name="Goldman G.H."/>
            <person name="Fietto J.L."/>
            <person name="Elias M.C."/>
            <person name="Goldman M.H."/>
            <person name="Sagot M.F."/>
            <person name="Pereira M."/>
            <person name="Stoco P.H."/>
            <person name="de Mendonca-Neto R.P."/>
            <person name="Teixeira S.M."/>
            <person name="Maciel T.E."/>
            <person name="de Oliveira Mendes T.A."/>
            <person name="Urmenyi T.P."/>
            <person name="de Souza W."/>
            <person name="Schenkman S."/>
            <person name="de Vasconcelos A.T."/>
        </authorList>
    </citation>
    <scope>NUCLEOTIDE SEQUENCE [LARGE SCALE GENOMIC DNA]</scope>
</reference>
<evidence type="ECO:0000256" key="11">
    <source>
        <dbReference type="ARBA" id="ARBA00023128"/>
    </source>
</evidence>
<protein>
    <recommendedName>
        <fullName evidence="16">Calcium uniporter protein C-terminal domain-containing protein</fullName>
    </recommendedName>
</protein>
<feature type="transmembrane region" description="Helical" evidence="15">
    <location>
        <begin position="79"/>
        <end position="98"/>
    </location>
</feature>
<dbReference type="GO" id="GO:0015292">
    <property type="term" value="F:uniporter activity"/>
    <property type="evidence" value="ECO:0007669"/>
    <property type="project" value="TreeGrafter"/>
</dbReference>
<evidence type="ECO:0000256" key="9">
    <source>
        <dbReference type="ARBA" id="ARBA00022989"/>
    </source>
</evidence>
<dbReference type="GO" id="GO:0036444">
    <property type="term" value="P:calcium import into the mitochondrion"/>
    <property type="evidence" value="ECO:0007669"/>
    <property type="project" value="TreeGrafter"/>
</dbReference>
<keyword evidence="13" id="KW-0407">Ion channel</keyword>
<comment type="caution">
    <text evidence="17">The sequence shown here is derived from an EMBL/GenBank/DDBJ whole genome shotgun (WGS) entry which is preliminary data.</text>
</comment>
<evidence type="ECO:0000256" key="4">
    <source>
        <dbReference type="ARBA" id="ARBA00022568"/>
    </source>
</evidence>
<keyword evidence="9 15" id="KW-1133">Transmembrane helix</keyword>
<keyword evidence="8" id="KW-0106">Calcium</keyword>
<evidence type="ECO:0000256" key="7">
    <source>
        <dbReference type="ARBA" id="ARBA00022792"/>
    </source>
</evidence>
<evidence type="ECO:0000256" key="14">
    <source>
        <dbReference type="ARBA" id="ARBA00036634"/>
    </source>
</evidence>
<evidence type="ECO:0000259" key="16">
    <source>
        <dbReference type="Pfam" id="PF04678"/>
    </source>
</evidence>
<evidence type="ECO:0000256" key="15">
    <source>
        <dbReference type="SAM" id="Phobius"/>
    </source>
</evidence>
<keyword evidence="3" id="KW-0813">Transport</keyword>
<dbReference type="PANTHER" id="PTHR13462:SF10">
    <property type="entry name" value="CALCIUM UNIPORTER PROTEIN, MITOCHONDRIAL"/>
    <property type="match status" value="1"/>
</dbReference>